<evidence type="ECO:0000259" key="10">
    <source>
        <dbReference type="Pfam" id="PF07730"/>
    </source>
</evidence>
<dbReference type="PANTHER" id="PTHR24421:SF10">
    <property type="entry name" value="NITRATE_NITRITE SENSOR PROTEIN NARQ"/>
    <property type="match status" value="1"/>
</dbReference>
<keyword evidence="6 11" id="KW-0418">Kinase</keyword>
<dbReference type="EC" id="2.7.13.3" evidence="2"/>
<comment type="catalytic activity">
    <reaction evidence="1">
        <text>ATP + protein L-histidine = ADP + protein N-phospho-L-histidine.</text>
        <dbReference type="EC" id="2.7.13.3"/>
    </reaction>
</comment>
<dbReference type="InterPro" id="IPR011712">
    <property type="entry name" value="Sig_transdc_His_kin_sub3_dim/P"/>
</dbReference>
<evidence type="ECO:0000313" key="11">
    <source>
        <dbReference type="EMBL" id="QHC00538.1"/>
    </source>
</evidence>
<sequence length="396" mass="41470">MKLPDPSATAAWPAAIVRLLPLVAAVGYVALVMANPNSITWSTAVGAGMLAILGYRFPLSVVVGQSTILIAGELLDSTPLVPVKVLLVLSLIELVYRRGRRSTIAGAAVATVTYVILHYATVYSDRSIGGLAYALLGVVAAPVFLGLFLRSTKESLDVAQERATEAELRQELETEAARVHERTAIARELHDVIAHHVASIALRVGVAVDVLDDLAPPARAVLTDVQRQASAALSDLRGLIGVLRDPDMSAGAGIIEVTDLVGAIGTALETGRRAGLQIDDEVDHRIGQVDAIRGLCVLRLVQEGVTNAARHGAPDGAVHVRVTREADASFVTIANSCTPTPDRRHRAGFGLIGLRERVAALDGTLSAGPDSDGWKMTAYLPDGTAAPTAPTVLAAS</sequence>
<evidence type="ECO:0000256" key="7">
    <source>
        <dbReference type="ARBA" id="ARBA00022840"/>
    </source>
</evidence>
<evidence type="ECO:0000256" key="3">
    <source>
        <dbReference type="ARBA" id="ARBA00022553"/>
    </source>
</evidence>
<keyword evidence="3" id="KW-0597">Phosphoprotein</keyword>
<dbReference type="GO" id="GO:0005524">
    <property type="term" value="F:ATP binding"/>
    <property type="evidence" value="ECO:0007669"/>
    <property type="project" value="UniProtKB-KW"/>
</dbReference>
<keyword evidence="9" id="KW-0812">Transmembrane</keyword>
<dbReference type="PANTHER" id="PTHR24421">
    <property type="entry name" value="NITRATE/NITRITE SENSOR PROTEIN NARX-RELATED"/>
    <property type="match status" value="1"/>
</dbReference>
<feature type="transmembrane region" description="Helical" evidence="9">
    <location>
        <begin position="128"/>
        <end position="149"/>
    </location>
</feature>
<dbReference type="InterPro" id="IPR050482">
    <property type="entry name" value="Sensor_HK_TwoCompSys"/>
</dbReference>
<dbReference type="SUPFAM" id="SSF55874">
    <property type="entry name" value="ATPase domain of HSP90 chaperone/DNA topoisomerase II/histidine kinase"/>
    <property type="match status" value="1"/>
</dbReference>
<dbReference type="InParanoid" id="A0A7L4YN85"/>
<evidence type="ECO:0000313" key="12">
    <source>
        <dbReference type="Proteomes" id="UP000463857"/>
    </source>
</evidence>
<feature type="transmembrane region" description="Helical" evidence="9">
    <location>
        <begin position="77"/>
        <end position="96"/>
    </location>
</feature>
<dbReference type="GO" id="GO:0046983">
    <property type="term" value="F:protein dimerization activity"/>
    <property type="evidence" value="ECO:0007669"/>
    <property type="project" value="InterPro"/>
</dbReference>
<evidence type="ECO:0000256" key="2">
    <source>
        <dbReference type="ARBA" id="ARBA00012438"/>
    </source>
</evidence>
<dbReference type="GO" id="GO:0000155">
    <property type="term" value="F:phosphorelay sensor kinase activity"/>
    <property type="evidence" value="ECO:0007669"/>
    <property type="project" value="InterPro"/>
</dbReference>
<keyword evidence="4" id="KW-0808">Transferase</keyword>
<dbReference type="InterPro" id="IPR036890">
    <property type="entry name" value="HATPase_C_sf"/>
</dbReference>
<evidence type="ECO:0000256" key="9">
    <source>
        <dbReference type="SAM" id="Phobius"/>
    </source>
</evidence>
<dbReference type="GO" id="GO:0016020">
    <property type="term" value="C:membrane"/>
    <property type="evidence" value="ECO:0007669"/>
    <property type="project" value="InterPro"/>
</dbReference>
<organism evidence="11 12">
    <name type="scientific">Epidermidibacterium keratini</name>
    <dbReference type="NCBI Taxonomy" id="1891644"/>
    <lineage>
        <taxon>Bacteria</taxon>
        <taxon>Bacillati</taxon>
        <taxon>Actinomycetota</taxon>
        <taxon>Actinomycetes</taxon>
        <taxon>Sporichthyales</taxon>
        <taxon>Sporichthyaceae</taxon>
        <taxon>Epidermidibacterium</taxon>
    </lineage>
</organism>
<evidence type="ECO:0000256" key="1">
    <source>
        <dbReference type="ARBA" id="ARBA00000085"/>
    </source>
</evidence>
<keyword evidence="7" id="KW-0067">ATP-binding</keyword>
<evidence type="ECO:0000256" key="5">
    <source>
        <dbReference type="ARBA" id="ARBA00022741"/>
    </source>
</evidence>
<keyword evidence="8" id="KW-0902">Two-component regulatory system</keyword>
<evidence type="ECO:0000256" key="6">
    <source>
        <dbReference type="ARBA" id="ARBA00022777"/>
    </source>
</evidence>
<dbReference type="AlphaFoldDB" id="A0A7L4YN85"/>
<evidence type="ECO:0000256" key="4">
    <source>
        <dbReference type="ARBA" id="ARBA00022679"/>
    </source>
</evidence>
<protein>
    <recommendedName>
        <fullName evidence="2">histidine kinase</fullName>
        <ecNumber evidence="2">2.7.13.3</ecNumber>
    </recommendedName>
</protein>
<dbReference type="Proteomes" id="UP000463857">
    <property type="component" value="Chromosome"/>
</dbReference>
<dbReference type="RefSeq" id="WP_159545121.1">
    <property type="nucleotide sequence ID" value="NZ_CP047156.1"/>
</dbReference>
<dbReference type="Gene3D" id="1.20.5.1930">
    <property type="match status" value="1"/>
</dbReference>
<name>A0A7L4YN85_9ACTN</name>
<gene>
    <name evidence="11" type="ORF">EK0264_09735</name>
</gene>
<reference evidence="11 12" key="1">
    <citation type="journal article" date="2018" name="Int. J. Syst. Evol. Microbiol.">
        <title>Epidermidibacterium keratini gen. nov., sp. nov., a member of the family Sporichthyaceae, isolated from keratin epidermis.</title>
        <authorList>
            <person name="Lee D.G."/>
            <person name="Trujillo M.E."/>
            <person name="Kang S."/>
            <person name="Nam J.J."/>
            <person name="Kim Y.J."/>
        </authorList>
    </citation>
    <scope>NUCLEOTIDE SEQUENCE [LARGE SCALE GENOMIC DNA]</scope>
    <source>
        <strain evidence="11 12">EPI-7</strain>
    </source>
</reference>
<keyword evidence="9" id="KW-1133">Transmembrane helix</keyword>
<dbReference type="OrthoDB" id="227596at2"/>
<accession>A0A7L4YN85</accession>
<dbReference type="Pfam" id="PF07730">
    <property type="entry name" value="HisKA_3"/>
    <property type="match status" value="1"/>
</dbReference>
<feature type="transmembrane region" description="Helical" evidence="9">
    <location>
        <begin position="103"/>
        <end position="122"/>
    </location>
</feature>
<feature type="domain" description="Signal transduction histidine kinase subgroup 3 dimerisation and phosphoacceptor" evidence="10">
    <location>
        <begin position="181"/>
        <end position="246"/>
    </location>
</feature>
<evidence type="ECO:0000256" key="8">
    <source>
        <dbReference type="ARBA" id="ARBA00023012"/>
    </source>
</evidence>
<proteinExistence type="predicted"/>
<dbReference type="Gene3D" id="3.30.565.10">
    <property type="entry name" value="Histidine kinase-like ATPase, C-terminal domain"/>
    <property type="match status" value="1"/>
</dbReference>
<dbReference type="KEGG" id="eke:EK0264_09735"/>
<feature type="transmembrane region" description="Helical" evidence="9">
    <location>
        <begin position="39"/>
        <end position="57"/>
    </location>
</feature>
<keyword evidence="9" id="KW-0472">Membrane</keyword>
<keyword evidence="5" id="KW-0547">Nucleotide-binding</keyword>
<keyword evidence="12" id="KW-1185">Reference proteome</keyword>
<feature type="transmembrane region" description="Helical" evidence="9">
    <location>
        <begin position="12"/>
        <end position="32"/>
    </location>
</feature>
<dbReference type="CDD" id="cd16917">
    <property type="entry name" value="HATPase_UhpB-NarQ-NarX-like"/>
    <property type="match status" value="1"/>
</dbReference>
<dbReference type="EMBL" id="CP047156">
    <property type="protein sequence ID" value="QHC00538.1"/>
    <property type="molecule type" value="Genomic_DNA"/>
</dbReference>
<dbReference type="FunCoup" id="A0A7L4YN85">
    <property type="interactions" value="33"/>
</dbReference>